<evidence type="ECO:0000256" key="6">
    <source>
        <dbReference type="ARBA" id="ARBA00022692"/>
    </source>
</evidence>
<evidence type="ECO:0000256" key="2">
    <source>
        <dbReference type="ARBA" id="ARBA00004141"/>
    </source>
</evidence>
<keyword evidence="11" id="KW-0594">Phospholipid biosynthesis</keyword>
<feature type="transmembrane region" description="Helical" evidence="14">
    <location>
        <begin position="267"/>
        <end position="289"/>
    </location>
</feature>
<feature type="transmembrane region" description="Helical" evidence="14">
    <location>
        <begin position="236"/>
        <end position="255"/>
    </location>
</feature>
<feature type="transmembrane region" description="Helical" evidence="14">
    <location>
        <begin position="20"/>
        <end position="40"/>
    </location>
</feature>
<dbReference type="GO" id="GO:0032049">
    <property type="term" value="P:cardiolipin biosynthetic process"/>
    <property type="evidence" value="ECO:0007669"/>
    <property type="project" value="TreeGrafter"/>
</dbReference>
<dbReference type="Pfam" id="PF01066">
    <property type="entry name" value="CDP-OH_P_transf"/>
    <property type="match status" value="1"/>
</dbReference>
<dbReference type="EMBL" id="JBAMMX010000023">
    <property type="protein sequence ID" value="KAK6917313.1"/>
    <property type="molecule type" value="Genomic_DNA"/>
</dbReference>
<evidence type="ECO:0000313" key="15">
    <source>
        <dbReference type="EMBL" id="KAK6917313.1"/>
    </source>
</evidence>
<dbReference type="InterPro" id="IPR043130">
    <property type="entry name" value="CDP-OH_PTrfase_TM_dom"/>
</dbReference>
<keyword evidence="6 14" id="KW-0812">Transmembrane</keyword>
<evidence type="ECO:0000313" key="16">
    <source>
        <dbReference type="Proteomes" id="UP001370490"/>
    </source>
</evidence>
<comment type="subcellular location">
    <subcellularLocation>
        <location evidence="2">Membrane</location>
        <topology evidence="2">Multi-pass membrane protein</topology>
    </subcellularLocation>
</comment>
<keyword evidence="16" id="KW-1185">Reference proteome</keyword>
<evidence type="ECO:0000256" key="14">
    <source>
        <dbReference type="SAM" id="Phobius"/>
    </source>
</evidence>
<reference evidence="15 16" key="1">
    <citation type="submission" date="2023-12" db="EMBL/GenBank/DDBJ databases">
        <title>A high-quality genome assembly for Dillenia turbinata (Dilleniales).</title>
        <authorList>
            <person name="Chanderbali A."/>
        </authorList>
    </citation>
    <scope>NUCLEOTIDE SEQUENCE [LARGE SCALE GENOMIC DNA]</scope>
    <source>
        <strain evidence="15">LSX21</strain>
        <tissue evidence="15">Leaf</tissue>
    </source>
</reference>
<dbReference type="GO" id="GO:0016020">
    <property type="term" value="C:membrane"/>
    <property type="evidence" value="ECO:0007669"/>
    <property type="project" value="UniProtKB-SubCell"/>
</dbReference>
<dbReference type="PROSITE" id="PS00379">
    <property type="entry name" value="CDP_ALCOHOL_P_TRANSF"/>
    <property type="match status" value="1"/>
</dbReference>
<feature type="transmembrane region" description="Helical" evidence="14">
    <location>
        <begin position="135"/>
        <end position="154"/>
    </location>
</feature>
<evidence type="ECO:0000256" key="11">
    <source>
        <dbReference type="ARBA" id="ARBA00023209"/>
    </source>
</evidence>
<keyword evidence="4" id="KW-0444">Lipid biosynthesis</keyword>
<dbReference type="PANTHER" id="PTHR14269:SF60">
    <property type="entry name" value="CARDIOLIPIN SYNTHASE (CMP-FORMING)"/>
    <property type="match status" value="1"/>
</dbReference>
<evidence type="ECO:0000256" key="7">
    <source>
        <dbReference type="ARBA" id="ARBA00022946"/>
    </source>
</evidence>
<dbReference type="FunFam" id="1.20.120.1760:FF:000020">
    <property type="entry name" value="cardiolipin synthase (CMP-forming), mitochondrial"/>
    <property type="match status" value="1"/>
</dbReference>
<evidence type="ECO:0000256" key="12">
    <source>
        <dbReference type="ARBA" id="ARBA00023264"/>
    </source>
</evidence>
<dbReference type="PANTHER" id="PTHR14269">
    <property type="entry name" value="CDP-DIACYLGLYCEROL--GLYCEROL-3-PHOSPHATE 3-PHOSPHATIDYLTRANSFERASE-RELATED"/>
    <property type="match status" value="1"/>
</dbReference>
<keyword evidence="9" id="KW-0443">Lipid metabolism</keyword>
<keyword evidence="12" id="KW-1208">Phospholipid metabolism</keyword>
<keyword evidence="8 14" id="KW-1133">Transmembrane helix</keyword>
<protein>
    <submittedName>
        <fullName evidence="15">CDP-alcohol phosphatidyltransferase</fullName>
    </submittedName>
</protein>
<dbReference type="InterPro" id="IPR048254">
    <property type="entry name" value="CDP_ALCOHOL_P_TRANSF_CS"/>
</dbReference>
<dbReference type="Proteomes" id="UP001370490">
    <property type="component" value="Unassembled WGS sequence"/>
</dbReference>
<proteinExistence type="inferred from homology"/>
<dbReference type="InterPro" id="IPR000462">
    <property type="entry name" value="CDP-OH_P_trans"/>
</dbReference>
<name>A0AAN8Z1J3_9MAGN</name>
<evidence type="ECO:0000256" key="9">
    <source>
        <dbReference type="ARBA" id="ARBA00023098"/>
    </source>
</evidence>
<evidence type="ECO:0000256" key="8">
    <source>
        <dbReference type="ARBA" id="ARBA00022989"/>
    </source>
</evidence>
<keyword evidence="5 13" id="KW-0808">Transferase</keyword>
<dbReference type="GO" id="GO:0005739">
    <property type="term" value="C:mitochondrion"/>
    <property type="evidence" value="ECO:0007669"/>
    <property type="project" value="TreeGrafter"/>
</dbReference>
<dbReference type="Gene3D" id="1.20.120.1760">
    <property type="match status" value="1"/>
</dbReference>
<keyword evidence="7" id="KW-0809">Transit peptide</keyword>
<organism evidence="15 16">
    <name type="scientific">Dillenia turbinata</name>
    <dbReference type="NCBI Taxonomy" id="194707"/>
    <lineage>
        <taxon>Eukaryota</taxon>
        <taxon>Viridiplantae</taxon>
        <taxon>Streptophyta</taxon>
        <taxon>Embryophyta</taxon>
        <taxon>Tracheophyta</taxon>
        <taxon>Spermatophyta</taxon>
        <taxon>Magnoliopsida</taxon>
        <taxon>eudicotyledons</taxon>
        <taxon>Gunneridae</taxon>
        <taxon>Pentapetalae</taxon>
        <taxon>Dilleniales</taxon>
        <taxon>Dilleniaceae</taxon>
        <taxon>Dillenia</taxon>
    </lineage>
</organism>
<accession>A0AAN8Z1J3</accession>
<dbReference type="AlphaFoldDB" id="A0AAN8Z1J3"/>
<comment type="cofactor">
    <cofactor evidence="1">
        <name>Mn(2+)</name>
        <dbReference type="ChEBI" id="CHEBI:29035"/>
    </cofactor>
</comment>
<keyword evidence="10 14" id="KW-0472">Membrane</keyword>
<feature type="transmembrane region" description="Helical" evidence="14">
    <location>
        <begin position="205"/>
        <end position="224"/>
    </location>
</feature>
<feature type="non-terminal residue" evidence="15">
    <location>
        <position position="302"/>
    </location>
</feature>
<dbReference type="GO" id="GO:0043337">
    <property type="term" value="F:cardiolipin synthase (CMP-forming)"/>
    <property type="evidence" value="ECO:0007669"/>
    <property type="project" value="TreeGrafter"/>
</dbReference>
<evidence type="ECO:0000256" key="10">
    <source>
        <dbReference type="ARBA" id="ARBA00023136"/>
    </source>
</evidence>
<evidence type="ECO:0000256" key="13">
    <source>
        <dbReference type="RuleBase" id="RU003750"/>
    </source>
</evidence>
<dbReference type="InterPro" id="IPR050324">
    <property type="entry name" value="CDP-alcohol_PTase-I"/>
</dbReference>
<comment type="similarity">
    <text evidence="3 13">Belongs to the CDP-alcohol phosphatidyltransferase class-I family.</text>
</comment>
<gene>
    <name evidence="15" type="ORF">RJ641_018064</name>
</gene>
<evidence type="ECO:0000256" key="1">
    <source>
        <dbReference type="ARBA" id="ARBA00001936"/>
    </source>
</evidence>
<evidence type="ECO:0000256" key="3">
    <source>
        <dbReference type="ARBA" id="ARBA00010441"/>
    </source>
</evidence>
<comment type="caution">
    <text evidence="15">The sequence shown here is derived from an EMBL/GenBank/DDBJ whole genome shotgun (WGS) entry which is preliminary data.</text>
</comment>
<evidence type="ECO:0000256" key="5">
    <source>
        <dbReference type="ARBA" id="ARBA00022679"/>
    </source>
</evidence>
<sequence length="302" mass="32868">MTQNPNPEDFLTSVHLPPLPIVSFLSSLSSLLLFPFGFRLRNPLLHPLSKFFPLPVRYSSLPSRQSRSPQSRSSQSTAQKTRMFPINLPSVPGLLLDKKKSTDCDVSVSHAGVFPESFMNLPNMISMGRLVSGPFLGWMIMNEMYAPAFVGLAISGASDWLDGYTARKMGINSVVGSYLDPLADKVLIGSVALAMVERGLLNPGLVGFVLLRDVALVSVVLTFYDLDGIQAEKVEPLFISKVNTFLQLVLVAGALLQPEFGTDTTQMWITCLSWAVASTTAASSVAYGAQHMRNRSILGTKL</sequence>
<evidence type="ECO:0000256" key="4">
    <source>
        <dbReference type="ARBA" id="ARBA00022516"/>
    </source>
</evidence>